<organism evidence="1 2">
    <name type="scientific">Aedes aegypti</name>
    <name type="common">Yellowfever mosquito</name>
    <name type="synonym">Culex aegypti</name>
    <dbReference type="NCBI Taxonomy" id="7159"/>
    <lineage>
        <taxon>Eukaryota</taxon>
        <taxon>Metazoa</taxon>
        <taxon>Ecdysozoa</taxon>
        <taxon>Arthropoda</taxon>
        <taxon>Hexapoda</taxon>
        <taxon>Insecta</taxon>
        <taxon>Pterygota</taxon>
        <taxon>Neoptera</taxon>
        <taxon>Endopterygota</taxon>
        <taxon>Diptera</taxon>
        <taxon>Nematocera</taxon>
        <taxon>Culicoidea</taxon>
        <taxon>Culicidae</taxon>
        <taxon>Culicinae</taxon>
        <taxon>Aedini</taxon>
        <taxon>Aedes</taxon>
        <taxon>Stegomyia</taxon>
    </lineage>
</organism>
<gene>
    <name evidence="1" type="ORF">AaeL_AAEL002859</name>
</gene>
<dbReference type="AlphaFoldDB" id="Q17GX5"/>
<sequence length="198" mass="22879">MLPNFLLQLFRSPRTLTVDQSLLQHHFNFLAEIFRKHGQESIQTLAMSSLQILEMFTDLLAKFVRRPRTLSINQRLSQQPLNLRSQLFRQKTHELIQAMLSLFLHRSEVIPDFVPQLLGSLRELSIGSGLLQNGFHLPAKFLRQHRQETVQLVLMLLLQAGHVLPDLIAYFVRNLRTLSVGHGVANRVLNLCAEVFRQ</sequence>
<dbReference type="Proteomes" id="UP000682892">
    <property type="component" value="Unassembled WGS sequence"/>
</dbReference>
<name>Q17GX5_AEDAE</name>
<evidence type="ECO:0000313" key="1">
    <source>
        <dbReference type="EMBL" id="EAT45879.1"/>
    </source>
</evidence>
<reference evidence="1" key="2">
    <citation type="journal article" date="2007" name="Science">
        <title>Genome sequence of Aedes aegypti, a major arbovirus vector.</title>
        <authorList>
            <person name="Nene V."/>
            <person name="Wortman J.R."/>
            <person name="Lawson D."/>
            <person name="Haas B."/>
            <person name="Kodira C."/>
            <person name="Tu Z.J."/>
            <person name="Loftus B."/>
            <person name="Xi Z."/>
            <person name="Megy K."/>
            <person name="Grabherr M."/>
            <person name="Ren Q."/>
            <person name="Zdobnov E.M."/>
            <person name="Lobo N.F."/>
            <person name="Campbell K.S."/>
            <person name="Brown S.E."/>
            <person name="Bonaldo M.F."/>
            <person name="Zhu J."/>
            <person name="Sinkins S.P."/>
            <person name="Hogenkamp D.G."/>
            <person name="Amedeo P."/>
            <person name="Arensburger P."/>
            <person name="Atkinson P.W."/>
            <person name="Bidwell S."/>
            <person name="Biedler J."/>
            <person name="Birney E."/>
            <person name="Bruggner R.V."/>
            <person name="Costas J."/>
            <person name="Coy M.R."/>
            <person name="Crabtree J."/>
            <person name="Crawford M."/>
            <person name="Debruyn B."/>
            <person name="Decaprio D."/>
            <person name="Eiglmeier K."/>
            <person name="Eisenstadt E."/>
            <person name="El-Dorry H."/>
            <person name="Gelbart W.M."/>
            <person name="Gomes S.L."/>
            <person name="Hammond M."/>
            <person name="Hannick L.I."/>
            <person name="Hogan J.R."/>
            <person name="Holmes M.H."/>
            <person name="Jaffe D."/>
            <person name="Johnston J.S."/>
            <person name="Kennedy R.C."/>
            <person name="Koo H."/>
            <person name="Kravitz S."/>
            <person name="Kriventseva E.V."/>
            <person name="Kulp D."/>
            <person name="Labutti K."/>
            <person name="Lee E."/>
            <person name="Li S."/>
            <person name="Lovin D.D."/>
            <person name="Mao C."/>
            <person name="Mauceli E."/>
            <person name="Menck C.F."/>
            <person name="Miller J.R."/>
            <person name="Montgomery P."/>
            <person name="Mori A."/>
            <person name="Nascimento A.L."/>
            <person name="Naveira H.F."/>
            <person name="Nusbaum C."/>
            <person name="O'leary S."/>
            <person name="Orvis J."/>
            <person name="Pertea M."/>
            <person name="Quesneville H."/>
            <person name="Reidenbach K.R."/>
            <person name="Rogers Y.H."/>
            <person name="Roth C.W."/>
            <person name="Schneider J.R."/>
            <person name="Schatz M."/>
            <person name="Shumway M."/>
            <person name="Stanke M."/>
            <person name="Stinson E.O."/>
            <person name="Tubio J.M."/>
            <person name="Vanzee J.P."/>
            <person name="Verjovski-Almeida S."/>
            <person name="Werner D."/>
            <person name="White O."/>
            <person name="Wyder S."/>
            <person name="Zeng Q."/>
            <person name="Zhao Q."/>
            <person name="Zhao Y."/>
            <person name="Hill C.A."/>
            <person name="Raikhel A.S."/>
            <person name="Soares M.B."/>
            <person name="Knudson D.L."/>
            <person name="Lee N.H."/>
            <person name="Galagan J."/>
            <person name="Salzberg S.L."/>
            <person name="Paulsen I.T."/>
            <person name="Dimopoulos G."/>
            <person name="Collins F.H."/>
            <person name="Birren B."/>
            <person name="Fraser-Liggett C.M."/>
            <person name="Severson D.W."/>
        </authorList>
    </citation>
    <scope>NUCLEOTIDE SEQUENCE [LARGE SCALE GENOMIC DNA]</scope>
    <source>
        <strain evidence="1">Liverpool</strain>
    </source>
</reference>
<dbReference type="HOGENOM" id="CLU_1379147_0_0_1"/>
<protein>
    <submittedName>
        <fullName evidence="1">AAEL002859-PA</fullName>
    </submittedName>
</protein>
<proteinExistence type="predicted"/>
<accession>Q17GX5</accession>
<dbReference type="PaxDb" id="7159-AAEL002859-PA"/>
<reference evidence="1" key="3">
    <citation type="submission" date="2012-09" db="EMBL/GenBank/DDBJ databases">
        <authorList>
            <consortium name="VectorBase"/>
        </authorList>
    </citation>
    <scope>NUCLEOTIDE SEQUENCE</scope>
    <source>
        <strain evidence="1">Liverpool</strain>
    </source>
</reference>
<reference evidence="1" key="1">
    <citation type="submission" date="2005-10" db="EMBL/GenBank/DDBJ databases">
        <authorList>
            <person name="Loftus B.J."/>
            <person name="Nene V.M."/>
            <person name="Hannick L.I."/>
            <person name="Bidwell S."/>
            <person name="Haas B."/>
            <person name="Amedeo P."/>
            <person name="Orvis J."/>
            <person name="Wortman J.R."/>
            <person name="White O.R."/>
            <person name="Salzberg S."/>
            <person name="Shumway M."/>
            <person name="Koo H."/>
            <person name="Zhao Y."/>
            <person name="Holmes M."/>
            <person name="Miller J."/>
            <person name="Schatz M."/>
            <person name="Pop M."/>
            <person name="Pai G."/>
            <person name="Utterback T."/>
            <person name="Rogers Y.-H."/>
            <person name="Kravitz S."/>
            <person name="Fraser C.M."/>
        </authorList>
    </citation>
    <scope>NUCLEOTIDE SEQUENCE</scope>
    <source>
        <strain evidence="1">Liverpool</strain>
    </source>
</reference>
<evidence type="ECO:0000313" key="2">
    <source>
        <dbReference type="Proteomes" id="UP000682892"/>
    </source>
</evidence>
<dbReference type="EMBL" id="CH477255">
    <property type="protein sequence ID" value="EAT45879.1"/>
    <property type="molecule type" value="Genomic_DNA"/>
</dbReference>